<dbReference type="KEGG" id="tce:A3L02_03455"/>
<dbReference type="PROSITE" id="PS51257">
    <property type="entry name" value="PROKAR_LIPOPROTEIN"/>
    <property type="match status" value="1"/>
</dbReference>
<name>A0A218P4S3_THECE</name>
<dbReference type="SUPFAM" id="SSF54001">
    <property type="entry name" value="Cysteine proteinases"/>
    <property type="match status" value="1"/>
</dbReference>
<accession>A0A218P4S3</accession>
<dbReference type="Gene3D" id="3.10.620.30">
    <property type="match status" value="1"/>
</dbReference>
<feature type="domain" description="Transglutaminase-like" evidence="3">
    <location>
        <begin position="104"/>
        <end position="250"/>
    </location>
</feature>
<gene>
    <name evidence="4" type="ORF">A3L02_03455</name>
</gene>
<protein>
    <recommendedName>
        <fullName evidence="3">Transglutaminase-like domain-containing protein</fullName>
    </recommendedName>
</protein>
<dbReference type="InterPro" id="IPR007562">
    <property type="entry name" value="Transglutaminase-like_domain"/>
</dbReference>
<feature type="compositionally biased region" description="Low complexity" evidence="2">
    <location>
        <begin position="35"/>
        <end position="50"/>
    </location>
</feature>
<comment type="similarity">
    <text evidence="1">Belongs to the UPF0252 family.</text>
</comment>
<dbReference type="Proteomes" id="UP000197156">
    <property type="component" value="Chromosome"/>
</dbReference>
<sequence length="388" mass="43133">MKRFITALIVAFMVLTAGCLSTIPQTGRSSGAMYPSTSETTSSSTPIPGGTPASWTNPLVSWGNASVSLPTHDASLDCPGILWRYVLKDALTCMLDRKELRVISPLAGELKGKDLTQSSWNVLAWEGEWLSYDREKARQPFARVIVYPDGRQEVVEGQNNTIQTPYETIMRRKGICTDYTVLTDALLLAMNYSPVYAMALNLTDSGHATALVKINGWYFALDQHLPPMDLGAYYRYWEGQGGRIVNATLYKITPGEGKADVKVLGVLSGEEFLNQDYSMSDADARNLAASMMNVLHEDFGLKVDRSLIELSTGKLPRGYKAGWTWGVTYPNLADYYHPFFRGEYAGWLVSQMLSNAEFKDYLEKSDALWIEVKTEGEDLILTIYLGSS</sequence>
<evidence type="ECO:0000259" key="3">
    <source>
        <dbReference type="Pfam" id="PF04473"/>
    </source>
</evidence>
<proteinExistence type="inferred from homology"/>
<dbReference type="EMBL" id="CP014854">
    <property type="protein sequence ID" value="ASI99912.1"/>
    <property type="molecule type" value="Genomic_DNA"/>
</dbReference>
<organism evidence="4 5">
    <name type="scientific">Thermococcus celer Vu 13 = JCM 8558</name>
    <dbReference type="NCBI Taxonomy" id="1293037"/>
    <lineage>
        <taxon>Archaea</taxon>
        <taxon>Methanobacteriati</taxon>
        <taxon>Methanobacteriota</taxon>
        <taxon>Thermococci</taxon>
        <taxon>Thermococcales</taxon>
        <taxon>Thermococcaceae</taxon>
        <taxon>Thermococcus</taxon>
    </lineage>
</organism>
<evidence type="ECO:0000256" key="2">
    <source>
        <dbReference type="SAM" id="MobiDB-lite"/>
    </source>
</evidence>
<dbReference type="OrthoDB" id="86147at2157"/>
<evidence type="ECO:0000256" key="1">
    <source>
        <dbReference type="ARBA" id="ARBA00007458"/>
    </source>
</evidence>
<dbReference type="InterPro" id="IPR038765">
    <property type="entry name" value="Papain-like_cys_pep_sf"/>
</dbReference>
<reference evidence="4 5" key="1">
    <citation type="submission" date="2016-03" db="EMBL/GenBank/DDBJ databases">
        <title>Complete genome sequence of Thermococcus celer.</title>
        <authorList>
            <person name="Oger P.M."/>
        </authorList>
    </citation>
    <scope>NUCLEOTIDE SEQUENCE [LARGE SCALE GENOMIC DNA]</scope>
    <source>
        <strain evidence="4 5">Vu 13</strain>
    </source>
</reference>
<evidence type="ECO:0000313" key="5">
    <source>
        <dbReference type="Proteomes" id="UP000197156"/>
    </source>
</evidence>
<keyword evidence="5" id="KW-1185">Reference proteome</keyword>
<dbReference type="AlphaFoldDB" id="A0A218P4S3"/>
<evidence type="ECO:0000313" key="4">
    <source>
        <dbReference type="EMBL" id="ASI99912.1"/>
    </source>
</evidence>
<feature type="region of interest" description="Disordered" evidence="2">
    <location>
        <begin position="27"/>
        <end position="50"/>
    </location>
</feature>
<dbReference type="RefSeq" id="WP_088863820.1">
    <property type="nucleotide sequence ID" value="NZ_CP014854.1"/>
</dbReference>
<dbReference type="Pfam" id="PF04473">
    <property type="entry name" value="DUF553"/>
    <property type="match status" value="1"/>
</dbReference>
<dbReference type="GeneID" id="33323782"/>